<feature type="non-terminal residue" evidence="2">
    <location>
        <position position="180"/>
    </location>
</feature>
<accession>A0A4S2JN91</accession>
<sequence length="180" mass="19679">MQVSRLHCGIYFSLATVGTNSFVSEVASLGLHPNGRVKPSEEIPLRNPQRAQYHPSTGITGAVLAASAAPVLANIWGDNDVLYWFASDAPVVANQYGFSTRPNYANTGPRLVCQCWYFDIGAQYAVLKLKCNQYRACTGQPTAASHYRCSTAPVERHEASKQSMNDRSIAVPHYSRSPAE</sequence>
<gene>
    <name evidence="2" type="ORF">DBV15_05668</name>
</gene>
<comment type="caution">
    <text evidence="2">The sequence shown here is derived from an EMBL/GenBank/DDBJ whole genome shotgun (WGS) entry which is preliminary data.</text>
</comment>
<proteinExistence type="predicted"/>
<feature type="region of interest" description="Disordered" evidence="1">
    <location>
        <begin position="157"/>
        <end position="180"/>
    </location>
</feature>
<evidence type="ECO:0000256" key="1">
    <source>
        <dbReference type="SAM" id="MobiDB-lite"/>
    </source>
</evidence>
<name>A0A4S2JN91_9HYME</name>
<dbReference type="Proteomes" id="UP000310200">
    <property type="component" value="Unassembled WGS sequence"/>
</dbReference>
<organism evidence="2 3">
    <name type="scientific">Temnothorax longispinosus</name>
    <dbReference type="NCBI Taxonomy" id="300112"/>
    <lineage>
        <taxon>Eukaryota</taxon>
        <taxon>Metazoa</taxon>
        <taxon>Ecdysozoa</taxon>
        <taxon>Arthropoda</taxon>
        <taxon>Hexapoda</taxon>
        <taxon>Insecta</taxon>
        <taxon>Pterygota</taxon>
        <taxon>Neoptera</taxon>
        <taxon>Endopterygota</taxon>
        <taxon>Hymenoptera</taxon>
        <taxon>Apocrita</taxon>
        <taxon>Aculeata</taxon>
        <taxon>Formicoidea</taxon>
        <taxon>Formicidae</taxon>
        <taxon>Myrmicinae</taxon>
        <taxon>Temnothorax</taxon>
    </lineage>
</organism>
<evidence type="ECO:0000313" key="3">
    <source>
        <dbReference type="Proteomes" id="UP000310200"/>
    </source>
</evidence>
<dbReference type="AlphaFoldDB" id="A0A4S2JN91"/>
<keyword evidence="3" id="KW-1185">Reference proteome</keyword>
<protein>
    <submittedName>
        <fullName evidence="2">Uncharacterized protein</fullName>
    </submittedName>
</protein>
<dbReference type="EMBL" id="QBLH01003561">
    <property type="protein sequence ID" value="TGZ37360.1"/>
    <property type="molecule type" value="Genomic_DNA"/>
</dbReference>
<reference evidence="2 3" key="1">
    <citation type="journal article" date="2019" name="Philos. Trans. R. Soc. Lond., B, Biol. Sci.">
        <title>Ant behaviour and brain gene expression of defending hosts depend on the ecological success of the intruding social parasite.</title>
        <authorList>
            <person name="Kaur R."/>
            <person name="Stoldt M."/>
            <person name="Jongepier E."/>
            <person name="Feldmeyer B."/>
            <person name="Menzel F."/>
            <person name="Bornberg-Bauer E."/>
            <person name="Foitzik S."/>
        </authorList>
    </citation>
    <scope>NUCLEOTIDE SEQUENCE [LARGE SCALE GENOMIC DNA]</scope>
    <source>
        <tissue evidence="2">Whole body</tissue>
    </source>
</reference>
<evidence type="ECO:0000313" key="2">
    <source>
        <dbReference type="EMBL" id="TGZ37360.1"/>
    </source>
</evidence>